<dbReference type="InParanoid" id="A0A6P8IJY0"/>
<keyword evidence="1" id="KW-0677">Repeat</keyword>
<dbReference type="RefSeq" id="XP_031567099.1">
    <property type="nucleotide sequence ID" value="XM_031711239.1"/>
</dbReference>
<feature type="repeat" description="ANK" evidence="3">
    <location>
        <begin position="242"/>
        <end position="274"/>
    </location>
</feature>
<keyword evidence="2 3" id="KW-0040">ANK repeat</keyword>
<gene>
    <name evidence="6" type="primary">LOC116302046</name>
</gene>
<evidence type="ECO:0000313" key="6">
    <source>
        <dbReference type="RefSeq" id="XP_031567099.1"/>
    </source>
</evidence>
<dbReference type="InterPro" id="IPR002110">
    <property type="entry name" value="Ankyrin_rpt"/>
</dbReference>
<name>A0A6P8IJY0_ACTTE</name>
<feature type="region of interest" description="Disordered" evidence="4">
    <location>
        <begin position="1"/>
        <end position="60"/>
    </location>
</feature>
<dbReference type="KEGG" id="aten:116302046"/>
<organism evidence="5 6">
    <name type="scientific">Actinia tenebrosa</name>
    <name type="common">Australian red waratah sea anemone</name>
    <dbReference type="NCBI Taxonomy" id="6105"/>
    <lineage>
        <taxon>Eukaryota</taxon>
        <taxon>Metazoa</taxon>
        <taxon>Cnidaria</taxon>
        <taxon>Anthozoa</taxon>
        <taxon>Hexacorallia</taxon>
        <taxon>Actiniaria</taxon>
        <taxon>Actiniidae</taxon>
        <taxon>Actinia</taxon>
    </lineage>
</organism>
<dbReference type="SUPFAM" id="SSF48403">
    <property type="entry name" value="Ankyrin repeat"/>
    <property type="match status" value="1"/>
</dbReference>
<evidence type="ECO:0000313" key="5">
    <source>
        <dbReference type="Proteomes" id="UP000515163"/>
    </source>
</evidence>
<proteinExistence type="predicted"/>
<dbReference type="Proteomes" id="UP000515163">
    <property type="component" value="Unplaced"/>
</dbReference>
<accession>A0A6P8IJY0</accession>
<dbReference type="OrthoDB" id="5990167at2759"/>
<feature type="compositionally biased region" description="Basic and acidic residues" evidence="4">
    <location>
        <begin position="13"/>
        <end position="49"/>
    </location>
</feature>
<keyword evidence="5" id="KW-1185">Reference proteome</keyword>
<protein>
    <submittedName>
        <fullName evidence="6">Phosphate system positive regulatory protein PHO81-like</fullName>
    </submittedName>
</protein>
<feature type="repeat" description="ANK" evidence="3">
    <location>
        <begin position="209"/>
        <end position="241"/>
    </location>
</feature>
<reference evidence="6" key="1">
    <citation type="submission" date="2025-08" db="UniProtKB">
        <authorList>
            <consortium name="RefSeq"/>
        </authorList>
    </citation>
    <scope>IDENTIFICATION</scope>
    <source>
        <tissue evidence="6">Tentacle</tissue>
    </source>
</reference>
<dbReference type="PANTHER" id="PTHR24171:SF9">
    <property type="entry name" value="ANKYRIN REPEAT DOMAIN-CONTAINING PROTEIN 39"/>
    <property type="match status" value="1"/>
</dbReference>
<dbReference type="PROSITE" id="PS50088">
    <property type="entry name" value="ANK_REPEAT"/>
    <property type="match status" value="2"/>
</dbReference>
<evidence type="ECO:0000256" key="3">
    <source>
        <dbReference type="PROSITE-ProRule" id="PRU00023"/>
    </source>
</evidence>
<evidence type="ECO:0000256" key="1">
    <source>
        <dbReference type="ARBA" id="ARBA00022737"/>
    </source>
</evidence>
<dbReference type="SMART" id="SM00248">
    <property type="entry name" value="ANK"/>
    <property type="match status" value="2"/>
</dbReference>
<dbReference type="AlphaFoldDB" id="A0A6P8IJY0"/>
<dbReference type="GeneID" id="116302046"/>
<dbReference type="InterPro" id="IPR036770">
    <property type="entry name" value="Ankyrin_rpt-contain_sf"/>
</dbReference>
<dbReference type="Pfam" id="PF12796">
    <property type="entry name" value="Ank_2"/>
    <property type="match status" value="1"/>
</dbReference>
<evidence type="ECO:0000256" key="2">
    <source>
        <dbReference type="ARBA" id="ARBA00023043"/>
    </source>
</evidence>
<dbReference type="Gene3D" id="1.25.40.20">
    <property type="entry name" value="Ankyrin repeat-containing domain"/>
    <property type="match status" value="2"/>
</dbReference>
<dbReference type="PANTHER" id="PTHR24171">
    <property type="entry name" value="ANKYRIN REPEAT DOMAIN-CONTAINING PROTEIN 39-RELATED"/>
    <property type="match status" value="1"/>
</dbReference>
<dbReference type="PROSITE" id="PS50297">
    <property type="entry name" value="ANK_REP_REGION"/>
    <property type="match status" value="2"/>
</dbReference>
<evidence type="ECO:0000256" key="4">
    <source>
        <dbReference type="SAM" id="MobiDB-lite"/>
    </source>
</evidence>
<sequence length="294" mass="33105">MEAWQSINKHKKDSTTESKESIDLRELSRLKSRMQARESTEKHEQHSTTESETSMKPFKSINPKAIKHDVNNSSSDAYEEGLLASDSSSGTSTSSSSRIVIKLSAERLISQKGLRKDYLKECYTKYNGFELQTSCLEFRVDLSELEHEFGKKVARQKTSISEYSFSHIRQSLLIGRSFTFSLMGRVYNEKLIYYAIIEVGADVNKTDKDGKTALFYALSNDHEKVAHALIESGADVNITDKDGKTALFYALSNDHEKVAHAMIEAGASVNKVDKDGKTALFYAKWNEKLVLMSI</sequence>